<comment type="caution">
    <text evidence="3">The sequence shown here is derived from an EMBL/GenBank/DDBJ whole genome shotgun (WGS) entry which is preliminary data.</text>
</comment>
<evidence type="ECO:0000256" key="2">
    <source>
        <dbReference type="SAM" id="Phobius"/>
    </source>
</evidence>
<accession>A0ABR7KDZ8</accession>
<protein>
    <submittedName>
        <fullName evidence="3">Uncharacterized protein</fullName>
    </submittedName>
</protein>
<feature type="transmembrane region" description="Helical" evidence="2">
    <location>
        <begin position="97"/>
        <end position="117"/>
    </location>
</feature>
<proteinExistence type="predicted"/>
<dbReference type="Proteomes" id="UP000603474">
    <property type="component" value="Unassembled WGS sequence"/>
</dbReference>
<feature type="transmembrane region" description="Helical" evidence="2">
    <location>
        <begin position="57"/>
        <end position="76"/>
    </location>
</feature>
<keyword evidence="2" id="KW-0472">Membrane</keyword>
<organism evidence="3 4">
    <name type="scientific">Catenibacterium faecis</name>
    <dbReference type="NCBI Taxonomy" id="2764323"/>
    <lineage>
        <taxon>Bacteria</taxon>
        <taxon>Bacillati</taxon>
        <taxon>Bacillota</taxon>
        <taxon>Erysipelotrichia</taxon>
        <taxon>Erysipelotrichales</taxon>
        <taxon>Coprobacillaceae</taxon>
        <taxon>Catenibacterium</taxon>
    </lineage>
</organism>
<keyword evidence="1" id="KW-0175">Coiled coil</keyword>
<dbReference type="EMBL" id="JACRWG010000080">
    <property type="protein sequence ID" value="MBC6010954.1"/>
    <property type="molecule type" value="Genomic_DNA"/>
</dbReference>
<keyword evidence="2" id="KW-1133">Transmembrane helix</keyword>
<gene>
    <name evidence="3" type="ORF">H8909_12115</name>
</gene>
<keyword evidence="2" id="KW-0812">Transmembrane</keyword>
<keyword evidence="4" id="KW-1185">Reference proteome</keyword>
<feature type="coiled-coil region" evidence="1">
    <location>
        <begin position="151"/>
        <end position="178"/>
    </location>
</feature>
<reference evidence="3 4" key="1">
    <citation type="submission" date="2020-08" db="EMBL/GenBank/DDBJ databases">
        <authorList>
            <person name="Liu C."/>
            <person name="Sun Q."/>
        </authorList>
    </citation>
    <scope>NUCLEOTIDE SEQUENCE [LARGE SCALE GENOMIC DNA]</scope>
    <source>
        <strain evidence="3 4">NSJ-22</strain>
    </source>
</reference>
<evidence type="ECO:0000313" key="4">
    <source>
        <dbReference type="Proteomes" id="UP000603474"/>
    </source>
</evidence>
<dbReference type="RefSeq" id="WP_187013004.1">
    <property type="nucleotide sequence ID" value="NZ_JACRWG010000080.1"/>
</dbReference>
<sequence>MKKMNKKLYKKEYQQIHKKNLLDNPVVSGIIILILTFTDFYVVEEALANIFNTANPLFLYLSSAIFAIGLDVSVYHMGCQINEFEEIFKNKRAILDFAIFLGSYFSYVLLKVAIILGEDMDTKLILGNIALIFVPLLTSILSFVLSLKSKHEENEALMNTLEMNNVDLTERANELRLQLFELQMAQNIDLSAFNEEEASILEDLVLTNTNYLKNHSQFEIAGKINSQEGTDYLTEESKVNDKGDINNEEIKNINNQPIDA</sequence>
<feature type="transmembrane region" description="Helical" evidence="2">
    <location>
        <begin position="129"/>
        <end position="147"/>
    </location>
</feature>
<feature type="transmembrane region" description="Helical" evidence="2">
    <location>
        <begin position="21"/>
        <end position="42"/>
    </location>
</feature>
<name>A0ABR7KDZ8_9FIRM</name>
<evidence type="ECO:0000313" key="3">
    <source>
        <dbReference type="EMBL" id="MBC6010954.1"/>
    </source>
</evidence>
<evidence type="ECO:0000256" key="1">
    <source>
        <dbReference type="SAM" id="Coils"/>
    </source>
</evidence>